<reference evidence="4 5" key="1">
    <citation type="submission" date="2019-03" db="EMBL/GenBank/DDBJ databases">
        <title>Arthrobacter sp. nov., an bacterium isolated from biocrust in Mu Us Desert.</title>
        <authorList>
            <person name="Lixiong L."/>
        </authorList>
    </citation>
    <scope>NUCLEOTIDE SEQUENCE [LARGE SCALE GENOMIC DNA]</scope>
    <source>
        <strain evidence="4 5">SLN-3</strain>
    </source>
</reference>
<comment type="caution">
    <text evidence="4">The sequence shown here is derived from an EMBL/GenBank/DDBJ whole genome shotgun (WGS) entry which is preliminary data.</text>
</comment>
<sequence length="440" mass="47513">MEAPKQPSTTREIPVPAGLSGALQLFSPELLDGPGLVDALGKIESLINWAHAGQARILHLLEQNFLDAAAGESLPQPAATNGSAKAALRRLDEDLATSLAATEAACALRIPERTALGKLRTARLLSEDFPATLLALRNGQLNYRQAETIVDEALLLPPEARAGFEEHLLAGAPTQTTSELARSSRREREKHHPETIQQRTRKAAADRRVSLTPDLDGMCWFSAYLPADTAAAAYNRLTTLARAVQGPDEPRTLTQLRADVLADLLTKTALPTGGSDPSAPADVLVTMDVQTLLGVADHPAELEGYGPLSPETARELAALSGSFLPLLTAEGRNVLALGRKARLPSTTLRRWLRYRDVTCRFPGCGRSAANSDIDHSVPWSRGGRTDHGNLAHLCRKHHLYKSETCWNLLENDAGILTWKSPTGRHYTTAPPGQLAEPPPF</sequence>
<keyword evidence="5" id="KW-1185">Reference proteome</keyword>
<dbReference type="OrthoDB" id="5197219at2"/>
<dbReference type="InterPro" id="IPR003870">
    <property type="entry name" value="DUF222"/>
</dbReference>
<keyword evidence="4" id="KW-0378">Hydrolase</keyword>
<dbReference type="Pfam" id="PF01844">
    <property type="entry name" value="HNH"/>
    <property type="match status" value="1"/>
</dbReference>
<evidence type="ECO:0000259" key="3">
    <source>
        <dbReference type="SMART" id="SM00507"/>
    </source>
</evidence>
<keyword evidence="4" id="KW-0540">Nuclease</keyword>
<dbReference type="GO" id="GO:0008270">
    <property type="term" value="F:zinc ion binding"/>
    <property type="evidence" value="ECO:0007669"/>
    <property type="project" value="InterPro"/>
</dbReference>
<dbReference type="Pfam" id="PF02720">
    <property type="entry name" value="DUF222"/>
    <property type="match status" value="1"/>
</dbReference>
<evidence type="ECO:0000313" key="4">
    <source>
        <dbReference type="EMBL" id="TDK26941.1"/>
    </source>
</evidence>
<proteinExistence type="inferred from homology"/>
<dbReference type="GO" id="GO:0004519">
    <property type="term" value="F:endonuclease activity"/>
    <property type="evidence" value="ECO:0007669"/>
    <property type="project" value="UniProtKB-KW"/>
</dbReference>
<dbReference type="EMBL" id="SMTK01000002">
    <property type="protein sequence ID" value="TDK26941.1"/>
    <property type="molecule type" value="Genomic_DNA"/>
</dbReference>
<dbReference type="RefSeq" id="WP_133403291.1">
    <property type="nucleotide sequence ID" value="NZ_SMTK01000002.1"/>
</dbReference>
<dbReference type="Gene3D" id="1.10.30.50">
    <property type="match status" value="1"/>
</dbReference>
<dbReference type="InterPro" id="IPR003615">
    <property type="entry name" value="HNH_nuc"/>
</dbReference>
<dbReference type="GO" id="GO:0003676">
    <property type="term" value="F:nucleic acid binding"/>
    <property type="evidence" value="ECO:0007669"/>
    <property type="project" value="InterPro"/>
</dbReference>
<evidence type="ECO:0000256" key="1">
    <source>
        <dbReference type="ARBA" id="ARBA00023450"/>
    </source>
</evidence>
<dbReference type="CDD" id="cd00085">
    <property type="entry name" value="HNHc"/>
    <property type="match status" value="1"/>
</dbReference>
<gene>
    <name evidence="4" type="ORF">E2F48_07235</name>
</gene>
<dbReference type="InterPro" id="IPR002711">
    <property type="entry name" value="HNH"/>
</dbReference>
<organism evidence="4 5">
    <name type="scientific">Arthrobacter crusticola</name>
    <dbReference type="NCBI Taxonomy" id="2547960"/>
    <lineage>
        <taxon>Bacteria</taxon>
        <taxon>Bacillati</taxon>
        <taxon>Actinomycetota</taxon>
        <taxon>Actinomycetes</taxon>
        <taxon>Micrococcales</taxon>
        <taxon>Micrococcaceae</taxon>
        <taxon>Arthrobacter</taxon>
    </lineage>
</organism>
<name>A0A4R5U0D5_9MICC</name>
<dbReference type="AlphaFoldDB" id="A0A4R5U0D5"/>
<dbReference type="SMART" id="SM00507">
    <property type="entry name" value="HNHc"/>
    <property type="match status" value="1"/>
</dbReference>
<dbReference type="Proteomes" id="UP000295411">
    <property type="component" value="Unassembled WGS sequence"/>
</dbReference>
<keyword evidence="4" id="KW-0255">Endonuclease</keyword>
<feature type="compositionally biased region" description="Basic and acidic residues" evidence="2">
    <location>
        <begin position="182"/>
        <end position="194"/>
    </location>
</feature>
<comment type="similarity">
    <text evidence="1">Belongs to the Rv1128c/1148c/1588c/1702c/1945/3466 family.</text>
</comment>
<feature type="domain" description="HNH nuclease" evidence="3">
    <location>
        <begin position="347"/>
        <end position="399"/>
    </location>
</feature>
<evidence type="ECO:0000256" key="2">
    <source>
        <dbReference type="SAM" id="MobiDB-lite"/>
    </source>
</evidence>
<accession>A0A4R5U0D5</accession>
<protein>
    <submittedName>
        <fullName evidence="4">HNH endonuclease</fullName>
    </submittedName>
</protein>
<evidence type="ECO:0000313" key="5">
    <source>
        <dbReference type="Proteomes" id="UP000295411"/>
    </source>
</evidence>
<feature type="region of interest" description="Disordered" evidence="2">
    <location>
        <begin position="169"/>
        <end position="208"/>
    </location>
</feature>